<dbReference type="GO" id="GO:0007409">
    <property type="term" value="P:axonogenesis"/>
    <property type="evidence" value="ECO:0007669"/>
    <property type="project" value="TreeGrafter"/>
</dbReference>
<dbReference type="InterPro" id="IPR028107">
    <property type="entry name" value="Spatacsin_C_dom"/>
</dbReference>
<proteinExistence type="predicted"/>
<dbReference type="Pfam" id="PF14649">
    <property type="entry name" value="Spatacsin_C"/>
    <property type="match status" value="1"/>
</dbReference>
<reference evidence="3" key="1">
    <citation type="submission" date="2023-11" db="EMBL/GenBank/DDBJ databases">
        <title>Genome assemblies of two species of porcelain crab, Petrolisthes cinctipes and Petrolisthes manimaculis (Anomura: Porcellanidae).</title>
        <authorList>
            <person name="Angst P."/>
        </authorList>
    </citation>
    <scope>NUCLEOTIDE SEQUENCE</scope>
    <source>
        <strain evidence="3">PB745_02</strain>
        <tissue evidence="3">Gill</tissue>
    </source>
</reference>
<dbReference type="GO" id="GO:0048489">
    <property type="term" value="P:synaptic vesicle transport"/>
    <property type="evidence" value="ECO:0007669"/>
    <property type="project" value="TreeGrafter"/>
</dbReference>
<protein>
    <recommendedName>
        <fullName evidence="2">Spatacsin C-terminal domain-containing protein</fullName>
    </recommendedName>
</protein>
<dbReference type="GO" id="GO:0045202">
    <property type="term" value="C:synapse"/>
    <property type="evidence" value="ECO:0007669"/>
    <property type="project" value="TreeGrafter"/>
</dbReference>
<dbReference type="GO" id="GO:0030425">
    <property type="term" value="C:dendrite"/>
    <property type="evidence" value="ECO:0007669"/>
    <property type="project" value="TreeGrafter"/>
</dbReference>
<comment type="caution">
    <text evidence="3">The sequence shown here is derived from an EMBL/GenBank/DDBJ whole genome shotgun (WGS) entry which is preliminary data.</text>
</comment>
<dbReference type="PANTHER" id="PTHR13650">
    <property type="entry name" value="SPATACSIN"/>
    <property type="match status" value="1"/>
</dbReference>
<sequence length="2656" mass="297949">MSTHRNVNKLVVVKKLTDLSLTIDQILRIDLESNNKGFIAVLADGRLIVTTWIKKKVSSKFIEEAADGCWQQGYDSEVVIARQNGSLVRYSLHFDTGLSCSLQLSAPSLLALIREKDSSIRSARNLKVWSHTSQFILLQPQSDRLVLLATNAGGRPTTHGVLRTLPLRSAHLFQSTILVQPITGTDLYEYDTGRCKLVEVVSLSMQRVGSEYIEWGSLACSSTGDTIALTDSERHLYLTNFKQRTPLKKRGGVNRSSVTLHQVIWPASLQPEDIVELTLGLSDTTLTVFCTISHDMQESQHYVSFDVGVSSLNCHHIFSESAAIIPGTTHHLPDLFFTTEGMAMLMDEAKLSAAFQDASISSMDSDVDLGELLGGMKEGLEEQNIAKVTEVKAMIEQGLSVFLASCNQLEGWVGLAGSRAQQYGQLADLLLGYITQYAQQQDSRSFALSLKFLATHHFSSVLEEMSNVLKYVDDEGISQMVLQMTEQVSFYLNSVEKLQLPQAGAEAEMHHFHEAWGDKPIKEIVEDALEKKCLKSAEAYLQLKPWVYGVITTNTIILTCLDIARQKSDPDSQLKVMMNIDENYKEVLKQLLHASDDQFEVWLIARALGDNLTSVERLSVEVISTMHRTLPDLITLPPQRWVELVKLGDASNTAISAPVTVGQVAGWTPLSMMLILCDLYAYSADADILINIDGDVMWQYLIHQNDVRNLKRWIFKEFQWHMDDTEVNETLQKEEVMWLDIEYKSLKSLQTRDSEKDFCINKRDINTSSESKFGVFNLLSEPQYASDVDSSVKSHESLDTSSIAPSEAENWSVQSFELYDRRECVWLQELFKPITQSMIDHVLHVRVPFTELVLNILAKCGVFTTLEKANTSLLMRRLHLSGALELLPQFTGDHPCQLSSSTVHGIILTFFGEFDLILPAYDYIRDFSLDSSDYKVLSKHTLASWPKVIVPFMSFQKIKDRQTLFDISCKNLEILSETCLDPKDLLVPAFLTMLYAPRNKLMNFINCNMDCEIHDIDKEIYSVCSVLSHHKLSPRQALERVSEQLPHLHMLCEGDMKQSLDVTVYDLLLGTVAFDITRLFTFQKNNRHGYDEKTEIPTWSNEDLVSRHGIQHSLDHCYYLREARPTYAVATLLANIHSSNTKKRLDVFRQSVCGIGLSSWPDRAVSSGSIAALLMAGIDTTLLRTVLSSAFLIYSVQTSLCNKFSLEKRKTHESFTKTEISRVLVQLCAVDTRTEAATVLLEMMENCVILSAIEGNHRPNEQITMALPLSNVIDMINPVFPGKVPEKHVYALFDGMSLCVKLSELYNLPQPVKLLQKLATSNQWLLFLVIIQVFNYPKLEVLKVVESFKSRALREHLSLALTHICYYREAHESRGRSKTTAHSKRSSLYAKIGIHSRESSTSPISSNDEDRPRSASPSECEMSVLDDAMSLTTTETVTYHGMDAWLTYECKDLYSVLLACHQRDSTANELVTASLALSSPVLAVFSACYDKHDQLLCLSVWLYTQLSEKSKLSLHDQLSTSDVHKAACSVKSDSNYTPPRRKNCCQPCDICVLESGLKELRWFILAHVADGSVDVIIEGFRIFDVYPPILNLTLAIKEVVVTGNQEKISHLLADSAVSLNHNSDLKQEILDTERDWVSSVVLSIIGTALDKLVTNSHLQYLFLSALTSVGQLPPFSSHGVNWNLVSQICKVLGDAKYKANFMEILSSFVAGNLKDTASMMVKGLSSKKCFSEALQICNLIDLPMFSILCGQLRAEFEKNKHLITSSYSLLKDYLNKGHSQLNEKCIPPEHAVELYVSVCEELPLFTMKCLCLQYALLWAYKCTDRSQLNVYYLDSFPDIFMDPPITSKSDQVLSRLEYSMWHACVQGSYAKESDFSLQFTEPPCGFERWPWEGNCTDSLDLNLVLQMAGIYDSSLLINPVEEEKPTSQDLKDNKSIRNYMQHATLHVDGLASGIIDQDLSYSLKGNTVVSDKENIKHDQNNASKGGKKETKYSPAGMLTEMKHPKWENKGDLLKHNIVQSLVNHCLDIGLLITACRILKFFKVKNKNVESLLLLLGMADGSKEEKVYERKSTSEASPPSPDGGSMKRERTTSRCTLYSSHSGFSLLSFEDDLHIKATSLIRATSGLTAGRRLGERVVILYKVAAALEYSYLYLIHYPNPITLVSLVLRLKQGSVMQLARDLISALPVPQSAVQNFLFEEAVATITAGPAETGRGTMRDRLLGWEELEETWKNLVGLCQDPSALGHQLLEFGQRLGSSYPDQAERVHQISVELVIRAHDCFTFASNMEGIGTVLRTSLPLTTSLLNHSQWPLMVRLLVGVGRYSEMSYIIDALREHEQFEPLLGRETIDEKGSAKGLDRALVHYLRSKYPQDTDTLRLVALHFLLYSEVAEMWAYEGKTLVEQILESSVDLAVSCSTSSSLSLAKATSQYDGQTKQPPRKSPSVKSSESEGEFEPQFLENPDQRLLTHAMHSYAHAAQYYMQDQQFALAVEYSRHAELVALQIAQAKKSIPGPALRLLKLTPAGVRHVTTHYLRVGEAQLMGRAYNCSVDWGAALYHQYIKLGQEAYLTEYLATFRLSSQILLQVVNKLEHDGVTREGRKRVGNLLLHIEEGETVYRVGSQLGLRVNVDACLASSAAPYLRDTVFVQGCTANSALLE</sequence>
<dbReference type="GO" id="GO:0007268">
    <property type="term" value="P:chemical synaptic transmission"/>
    <property type="evidence" value="ECO:0007669"/>
    <property type="project" value="TreeGrafter"/>
</dbReference>
<dbReference type="GO" id="GO:0030424">
    <property type="term" value="C:axon"/>
    <property type="evidence" value="ECO:0007669"/>
    <property type="project" value="TreeGrafter"/>
</dbReference>
<feature type="region of interest" description="Disordered" evidence="1">
    <location>
        <begin position="2425"/>
        <end position="2454"/>
    </location>
</feature>
<evidence type="ECO:0000259" key="2">
    <source>
        <dbReference type="Pfam" id="PF14649"/>
    </source>
</evidence>
<accession>A0AAE1UBM4</accession>
<dbReference type="Proteomes" id="UP001292094">
    <property type="component" value="Unassembled WGS sequence"/>
</dbReference>
<feature type="region of interest" description="Disordered" evidence="1">
    <location>
        <begin position="2065"/>
        <end position="2091"/>
    </location>
</feature>
<evidence type="ECO:0000256" key="1">
    <source>
        <dbReference type="SAM" id="MobiDB-lite"/>
    </source>
</evidence>
<dbReference type="GO" id="GO:0008088">
    <property type="term" value="P:axo-dendritic transport"/>
    <property type="evidence" value="ECO:0007669"/>
    <property type="project" value="TreeGrafter"/>
</dbReference>
<evidence type="ECO:0000313" key="3">
    <source>
        <dbReference type="EMBL" id="KAK4314796.1"/>
    </source>
</evidence>
<evidence type="ECO:0000313" key="4">
    <source>
        <dbReference type="Proteomes" id="UP001292094"/>
    </source>
</evidence>
<feature type="region of interest" description="Disordered" evidence="1">
    <location>
        <begin position="1396"/>
        <end position="1419"/>
    </location>
</feature>
<dbReference type="EMBL" id="JAWZYT010001183">
    <property type="protein sequence ID" value="KAK4314796.1"/>
    <property type="molecule type" value="Genomic_DNA"/>
</dbReference>
<dbReference type="PANTHER" id="PTHR13650:SF0">
    <property type="entry name" value="SPATACSIN"/>
    <property type="match status" value="1"/>
</dbReference>
<feature type="domain" description="Spatacsin C-terminal" evidence="2">
    <location>
        <begin position="2243"/>
        <end position="2589"/>
    </location>
</feature>
<dbReference type="InterPro" id="IPR028103">
    <property type="entry name" value="Spatacsin"/>
</dbReference>
<keyword evidence="4" id="KW-1185">Reference proteome</keyword>
<gene>
    <name evidence="3" type="ORF">Pmani_013942</name>
</gene>
<organism evidence="3 4">
    <name type="scientific">Petrolisthes manimaculis</name>
    <dbReference type="NCBI Taxonomy" id="1843537"/>
    <lineage>
        <taxon>Eukaryota</taxon>
        <taxon>Metazoa</taxon>
        <taxon>Ecdysozoa</taxon>
        <taxon>Arthropoda</taxon>
        <taxon>Crustacea</taxon>
        <taxon>Multicrustacea</taxon>
        <taxon>Malacostraca</taxon>
        <taxon>Eumalacostraca</taxon>
        <taxon>Eucarida</taxon>
        <taxon>Decapoda</taxon>
        <taxon>Pleocyemata</taxon>
        <taxon>Anomura</taxon>
        <taxon>Galatheoidea</taxon>
        <taxon>Porcellanidae</taxon>
        <taxon>Petrolisthes</taxon>
    </lineage>
</organism>
<dbReference type="GO" id="GO:0005737">
    <property type="term" value="C:cytoplasm"/>
    <property type="evidence" value="ECO:0007669"/>
    <property type="project" value="TreeGrafter"/>
</dbReference>
<name>A0AAE1UBM4_9EUCA</name>